<keyword evidence="2" id="KW-1185">Reference proteome</keyword>
<gene>
    <name evidence="1" type="ORF">DYU11_19175</name>
</gene>
<dbReference type="EMBL" id="QXED01000005">
    <property type="protein sequence ID" value="RIV21526.1"/>
    <property type="molecule type" value="Genomic_DNA"/>
</dbReference>
<dbReference type="RefSeq" id="WP_147367972.1">
    <property type="nucleotide sequence ID" value="NZ_QXED01000005.1"/>
</dbReference>
<accession>A0A418M6U8</accession>
<evidence type="ECO:0000313" key="2">
    <source>
        <dbReference type="Proteomes" id="UP000283523"/>
    </source>
</evidence>
<dbReference type="OrthoDB" id="953119at2"/>
<dbReference type="Proteomes" id="UP000283523">
    <property type="component" value="Unassembled WGS sequence"/>
</dbReference>
<dbReference type="AlphaFoldDB" id="A0A418M6U8"/>
<evidence type="ECO:0000313" key="1">
    <source>
        <dbReference type="EMBL" id="RIV21526.1"/>
    </source>
</evidence>
<proteinExistence type="predicted"/>
<organism evidence="1 2">
    <name type="scientific">Fibrisoma montanum</name>
    <dbReference type="NCBI Taxonomy" id="2305895"/>
    <lineage>
        <taxon>Bacteria</taxon>
        <taxon>Pseudomonadati</taxon>
        <taxon>Bacteroidota</taxon>
        <taxon>Cytophagia</taxon>
        <taxon>Cytophagales</taxon>
        <taxon>Spirosomataceae</taxon>
        <taxon>Fibrisoma</taxon>
    </lineage>
</organism>
<reference evidence="1 2" key="1">
    <citation type="submission" date="2018-08" db="EMBL/GenBank/DDBJ databases">
        <title>Fibrisoma montanum sp. nov., isolated from Danxia mountain soil.</title>
        <authorList>
            <person name="Huang Y."/>
        </authorList>
    </citation>
    <scope>NUCLEOTIDE SEQUENCE [LARGE SCALE GENOMIC DNA]</scope>
    <source>
        <strain evidence="1 2">HYT19</strain>
    </source>
</reference>
<name>A0A418M6U8_9BACT</name>
<sequence>MNSRAIIRASFLTTGLISMTLFMQCQSNTDELSASAPPTSFPDSLFEPPTEIRGRVAIKMEPHGSIRAKVFQGDRYFYEYILDRERQQNILVRDINNAAVYLQNEHLIIDDLAIRHRYVLTFKDNSVQKFLTRLPTGPKKTFIIRGYGSSLTHSRPLGLDNY</sequence>
<comment type="caution">
    <text evidence="1">The sequence shown here is derived from an EMBL/GenBank/DDBJ whole genome shotgun (WGS) entry which is preliminary data.</text>
</comment>
<protein>
    <submittedName>
        <fullName evidence="1">Uncharacterized protein</fullName>
    </submittedName>
</protein>